<protein>
    <submittedName>
        <fullName evidence="2">DNA recombination-mediator protein A</fullName>
    </submittedName>
</protein>
<dbReference type="GO" id="GO:0009294">
    <property type="term" value="P:DNA-mediated transformation"/>
    <property type="evidence" value="ECO:0007669"/>
    <property type="project" value="InterPro"/>
</dbReference>
<organism evidence="2">
    <name type="scientific">Candidatus Atribacter allofermentans</name>
    <dbReference type="NCBI Taxonomy" id="1852833"/>
    <lineage>
        <taxon>Bacteria</taxon>
        <taxon>Pseudomonadati</taxon>
        <taxon>Atribacterota</taxon>
        <taxon>Atribacteria</taxon>
        <taxon>Atribacterales</taxon>
        <taxon>Atribacteraceae</taxon>
        <taxon>Atribacter</taxon>
    </lineage>
</organism>
<dbReference type="EMBL" id="MWBQ01000148">
    <property type="protein sequence ID" value="OQA55633.1"/>
    <property type="molecule type" value="Genomic_DNA"/>
</dbReference>
<gene>
    <name evidence="2" type="ORF">BWY41_01612</name>
</gene>
<accession>A0A1V5SN17</accession>
<dbReference type="InterPro" id="IPR057666">
    <property type="entry name" value="DrpA_SLOG"/>
</dbReference>
<dbReference type="Pfam" id="PF02481">
    <property type="entry name" value="DNA_processg_A"/>
    <property type="match status" value="1"/>
</dbReference>
<reference evidence="2" key="1">
    <citation type="submission" date="2017-02" db="EMBL/GenBank/DDBJ databases">
        <title>Delving into the versatile metabolic prowess of the omnipresent phylum Bacteroidetes.</title>
        <authorList>
            <person name="Nobu M.K."/>
            <person name="Mei R."/>
            <person name="Narihiro T."/>
            <person name="Kuroda K."/>
            <person name="Liu W.-T."/>
        </authorList>
    </citation>
    <scope>NUCLEOTIDE SEQUENCE</scope>
    <source>
        <strain evidence="2">ADurb.Bin276</strain>
    </source>
</reference>
<name>A0A1V5SN17_9BACT</name>
<comment type="caution">
    <text evidence="2">The sequence shown here is derived from an EMBL/GenBank/DDBJ whole genome shotgun (WGS) entry which is preliminary data.</text>
</comment>
<feature type="domain" description="Smf/DprA SLOG" evidence="1">
    <location>
        <begin position="89"/>
        <end position="287"/>
    </location>
</feature>
<evidence type="ECO:0000313" key="2">
    <source>
        <dbReference type="EMBL" id="OQA55633.1"/>
    </source>
</evidence>
<dbReference type="Gene3D" id="3.40.50.450">
    <property type="match status" value="1"/>
</dbReference>
<dbReference type="Proteomes" id="UP000485569">
    <property type="component" value="Unassembled WGS sequence"/>
</dbReference>
<sequence length="298" mass="34790">MIVLSQEAAYWVAIAHLTNWSREKINDFFDRLLRNHFAFHDFFTLKPEEWESLFHLSREEITSLQSIQEKLPYYLTITQKISEQGFDIIPVHSRFYSAHLREKLGKSHAPTLFYTKGNVDLFNTPTACILGSNRGSGNGLIFIQNLIRRFVQEEITMITSIEPGYHRYILNLCLQFGGRSLVILDQGVLSLKRPLDDFDQYLINDQVLFLSTIFPKNNNGKKWALQRDLLQYGLAKDIYIADALEKRQIWRWILRGLRQNKTFFVRYPEENEKSANRLFIANGAVPVDLNGRIINKSD</sequence>
<evidence type="ECO:0000259" key="1">
    <source>
        <dbReference type="Pfam" id="PF02481"/>
    </source>
</evidence>
<proteinExistence type="predicted"/>
<dbReference type="AlphaFoldDB" id="A0A1V5SN17"/>